<name>Q1JVH3_DESA6</name>
<dbReference type="Proteomes" id="UP000005695">
    <property type="component" value="Unassembled WGS sequence"/>
</dbReference>
<feature type="domain" description="Bacterial repeat" evidence="4">
    <location>
        <begin position="355"/>
        <end position="401"/>
    </location>
</feature>
<dbReference type="EMBL" id="AAEW02000039">
    <property type="protein sequence ID" value="EAT14240.1"/>
    <property type="molecule type" value="Genomic_DNA"/>
</dbReference>
<dbReference type="GO" id="GO:0046872">
    <property type="term" value="F:metal ion binding"/>
    <property type="evidence" value="ECO:0007669"/>
    <property type="project" value="UniProtKB-KW"/>
</dbReference>
<dbReference type="Pfam" id="PF05567">
    <property type="entry name" value="T4P_PilY1"/>
    <property type="match status" value="1"/>
</dbReference>
<keyword evidence="6" id="KW-1185">Reference proteome</keyword>
<dbReference type="InterPro" id="IPR008707">
    <property type="entry name" value="B-propeller_PilY1"/>
</dbReference>
<evidence type="ECO:0000259" key="4">
    <source>
        <dbReference type="Pfam" id="PF18998"/>
    </source>
</evidence>
<comment type="caution">
    <text evidence="5">The sequence shown here is derived from an EMBL/GenBank/DDBJ whole genome shotgun (WGS) entry which is preliminary data.</text>
</comment>
<organism evidence="5 6">
    <name type="scientific">Desulfuromonas acetoxidans (strain DSM 684 / 11070)</name>
    <dbReference type="NCBI Taxonomy" id="281689"/>
    <lineage>
        <taxon>Bacteria</taxon>
        <taxon>Pseudomonadati</taxon>
        <taxon>Thermodesulfobacteriota</taxon>
        <taxon>Desulfuromonadia</taxon>
        <taxon>Desulfuromonadales</taxon>
        <taxon>Desulfuromonadaceae</taxon>
        <taxon>Desulfuromonas</taxon>
    </lineage>
</organism>
<dbReference type="Pfam" id="PF18998">
    <property type="entry name" value="Flg_new_2"/>
    <property type="match status" value="2"/>
</dbReference>
<feature type="domain" description="Bacterial repeat" evidence="4">
    <location>
        <begin position="82"/>
        <end position="129"/>
    </location>
</feature>
<dbReference type="OrthoDB" id="7156875at2"/>
<evidence type="ECO:0000313" key="6">
    <source>
        <dbReference type="Proteomes" id="UP000005695"/>
    </source>
</evidence>
<keyword evidence="2" id="KW-0106">Calcium</keyword>
<gene>
    <name evidence="5" type="ORF">Dace_0129</name>
</gene>
<evidence type="ECO:0000256" key="1">
    <source>
        <dbReference type="ARBA" id="ARBA00022723"/>
    </source>
</evidence>
<dbReference type="RefSeq" id="WP_006003179.1">
    <property type="nucleotide sequence ID" value="NZ_AAEW02000039.1"/>
</dbReference>
<proteinExistence type="predicted"/>
<evidence type="ECO:0000259" key="3">
    <source>
        <dbReference type="Pfam" id="PF05567"/>
    </source>
</evidence>
<keyword evidence="1" id="KW-0479">Metal-binding</keyword>
<evidence type="ECO:0000256" key="2">
    <source>
        <dbReference type="ARBA" id="ARBA00022837"/>
    </source>
</evidence>
<evidence type="ECO:0000313" key="5">
    <source>
        <dbReference type="EMBL" id="EAT14240.1"/>
    </source>
</evidence>
<dbReference type="InterPro" id="IPR044060">
    <property type="entry name" value="Bacterial_rp_domain"/>
</dbReference>
<protein>
    <submittedName>
        <fullName evidence="5">Tfp pilus assembly protein tip-associated adhesin PilY1-like</fullName>
    </submittedName>
</protein>
<reference evidence="5" key="2">
    <citation type="submission" date="2006-05" db="EMBL/GenBank/DDBJ databases">
        <title>Sequencing of the draft genome and assembly of Desulfuromonas acetoxidans DSM 684.</title>
        <authorList>
            <consortium name="US DOE Joint Genome Institute (JGI-PGF)"/>
            <person name="Copeland A."/>
            <person name="Lucas S."/>
            <person name="Lapidus A."/>
            <person name="Barry K."/>
            <person name="Detter J.C."/>
            <person name="Glavina del Rio T."/>
            <person name="Hammon N."/>
            <person name="Israni S."/>
            <person name="Dalin E."/>
            <person name="Tice H."/>
            <person name="Bruce D."/>
            <person name="Pitluck S."/>
            <person name="Richardson P."/>
        </authorList>
    </citation>
    <scope>NUCLEOTIDE SEQUENCE [LARGE SCALE GENOMIC DNA]</scope>
    <source>
        <strain evidence="5">DSM 684</strain>
    </source>
</reference>
<feature type="domain" description="PilY1 beta-propeller" evidence="3">
    <location>
        <begin position="1200"/>
        <end position="1477"/>
    </location>
</feature>
<accession>Q1JVH3</accession>
<reference evidence="5" key="1">
    <citation type="submission" date="2006-05" db="EMBL/GenBank/DDBJ databases">
        <title>Annotation of the draft genome assembly of Desulfuromonas acetoxidans DSM 684.</title>
        <authorList>
            <consortium name="US DOE Joint Genome Institute (JGI-ORNL)"/>
            <person name="Larimer F."/>
            <person name="Land M."/>
            <person name="Hauser L."/>
        </authorList>
    </citation>
    <scope>NUCLEOTIDE SEQUENCE [LARGE SCALE GENOMIC DNA]</scope>
    <source>
        <strain evidence="5">DSM 684</strain>
    </source>
</reference>
<sequence>MKKIFKNNVQILWVVLFTVLLILTANYALGKPGGGSNNRTLKIILADNTDGAVRVTVSSGFGYSEQVITSSRSLSVNKWASVSLTPINGSLSEFDHWSASFIGYQDENDNPLQFSMNRSSRTVTAYFTEPEETRQVLSITFAGDGDGVVSLIGKVGGDDVSYTVDSRDIDGTVASFEFDTDSDVHIGTTPSGPDLFNGWGGDLSGTDNPESLTMGSDADVTVYFVAKPTEQLTLTVAGTGSGGVTLVGSSGNHSYASTTGGIYQFYLDETVILTATAIAGSFEGWSGDVVSAGTSTSLNMNEVDHAVTATFMDGEAPGEVSISISFSGDGTGSVIMSGDGDNSCSLSSDGTCSFLENESVTVQASADLTSEFTGWSGANTSTSQTINLVMDADKSLGASFSIAEETTIPGCGTSTYDDYSGGFNASEFRLNNVSTTVDGYLRLNTGDDAIDPNNIIIPFEQEVSVTFLHEGAGYTLSDFGWFLPAEGDDATLHEVYHNVNDDDGDGILNAYEGEDNNNDGEENVLDTREMLGTFAGGTELGFYLKVDNEDKVFYTKTDFNPDTYSSTSGDCSGDNFEKIYLLGKDRTESSCVLKSGWLDSNARQRAETYFDLHFDYNSSNDDDPTNDIATLPIVRGQKFPHVIVGAPDDKPNEWILGWEDLGGGGDTDHNDMVFIIERRTGGVAQLESSQAIEPVEAGAYYTAVTFEVYDYMPCPGQTEITYYVSIDNGTNWIEIDSWDSVAEYALDEEGNKFLGDAVSYWEPGYPEYTYRTRRIDFSGLGLVGRQLIWKAVMTSEEETCVPEIVDVILDGSVATHGEISRASPVQQGNVLFSGSYETPSVDWTTTELRGHLSATRVYDPLDTHLTDEVVLWDAGEVLTAREPSTRTIYYPSITINDVIGEAMTDDEGNAWQGDGITTTFYGVLDHAPIVAESVTITVGTETFTDKHTWDLEGSLGGTGSINRATGEWVIVPHEALGDGLPLMASYSWYVTDSSLASFSANDVTNEQLGLDDTFVYPDGYRYDFNDDGDYTEADGDWLVNWVRGYKDGVSTKKDWILDPIDHSVPAVVTAPGRPTWYYGTAITDEERARFDLFVLANAWRDTLVLVGSRSGMLHAFDAGSFRWGDNAYTGDVEQRGYFEWSDATAVSEWWDELLEKYPDTEPESEAPFFNWQTMGGTAPDHGDGSEVWAFIPANLLSRMKNNYLKGEDRAYVDASPAVSDVYINDQWRTVVISAEGNGGDTIFCLDVTDVNNPTFMWEFADPDLFRSRSSPAIAVIGKIVDGGETKWAAFFVSGRTYDETVYPSIYVLDIEDGSLIDRIYLNCETGGVGGVPSGQPAVVDSDGNGYIDRLYIGTDEGYLYKVNLPDDPEAPNYEISQTVINVDFDYTVVNDMGTEDEEDDVTTTYTVAESQRHHSIYASPSVVVDNSLDASGNLFYNIYIFFGTGDSPYADEDIDIGNTSYHFFAYLDHAEKGEVSTENINLDWFYELPAGQRIFSSAFASAGSIYFGSATSETEDPCTGSNEGEIYVFSYSGISLLNDENGDPGLEVGDVTTTPLVEDQHLYIKTPDGMKSFGNGSYNNPVKMGGLPFTRTRFWREVF</sequence>